<sequence length="275" mass="29669">MPIQHHPLHPTLTLNSPHPHHQNIILTRPRPSDAAPTIPAFNQPAIYLHLTGPPFPYTQESFDAFFHDVLDRKAKIAAAELWDARAAEEQGGPRSWVEALPFPSIREVAEGICDGFGGGEREGLVRRNGERRTGDPGVEWEVGFWLLPTHHNRGIMPAVLQTLLSDFAIPYMNVHTLIGEYLEYNLASKRVFEKCGFGFEGVVEGVETLAAGKRARAGRVSGAGTGQGEGLGGEGHALAGRGEGRRREFALGESGVSRGGGAWVGSRSAGVNACE</sequence>
<reference evidence="3 4" key="1">
    <citation type="submission" date="2019-06" db="EMBL/GenBank/DDBJ databases">
        <title>Genome Sequence of the Brown Rot Fungal Pathogen Monilinia fructicola.</title>
        <authorList>
            <person name="De Miccolis Angelini R.M."/>
            <person name="Landi L."/>
            <person name="Abate D."/>
            <person name="Pollastro S."/>
            <person name="Romanazzi G."/>
            <person name="Faretra F."/>
        </authorList>
    </citation>
    <scope>NUCLEOTIDE SEQUENCE [LARGE SCALE GENOMIC DNA]</scope>
    <source>
        <strain evidence="3 4">Mfrc123</strain>
    </source>
</reference>
<dbReference type="EMBL" id="VICG01000002">
    <property type="protein sequence ID" value="KAA8574828.1"/>
    <property type="molecule type" value="Genomic_DNA"/>
</dbReference>
<dbReference type="AlphaFoldDB" id="A0A5M9JZ61"/>
<accession>A0A5M9JZ61</accession>
<feature type="region of interest" description="Disordered" evidence="1">
    <location>
        <begin position="1"/>
        <end position="22"/>
    </location>
</feature>
<evidence type="ECO:0000313" key="3">
    <source>
        <dbReference type="EMBL" id="KAA8574828.1"/>
    </source>
</evidence>
<evidence type="ECO:0000259" key="2">
    <source>
        <dbReference type="Pfam" id="PF13302"/>
    </source>
</evidence>
<dbReference type="SUPFAM" id="SSF55729">
    <property type="entry name" value="Acyl-CoA N-acyltransferases (Nat)"/>
    <property type="match status" value="1"/>
</dbReference>
<dbReference type="PANTHER" id="PTHR43328:SF1">
    <property type="entry name" value="N-ACETYLTRANSFERASE DOMAIN-CONTAINING PROTEIN"/>
    <property type="match status" value="1"/>
</dbReference>
<feature type="domain" description="N-acetyltransferase" evidence="2">
    <location>
        <begin position="24"/>
        <end position="197"/>
    </location>
</feature>
<proteinExistence type="predicted"/>
<keyword evidence="4" id="KW-1185">Reference proteome</keyword>
<dbReference type="Proteomes" id="UP000322873">
    <property type="component" value="Unassembled WGS sequence"/>
</dbReference>
<dbReference type="Pfam" id="PF13302">
    <property type="entry name" value="Acetyltransf_3"/>
    <property type="match status" value="1"/>
</dbReference>
<evidence type="ECO:0000313" key="4">
    <source>
        <dbReference type="Proteomes" id="UP000322873"/>
    </source>
</evidence>
<dbReference type="VEuPathDB" id="FungiDB:MFRU_002g04740"/>
<organism evidence="3 4">
    <name type="scientific">Monilinia fructicola</name>
    <name type="common">Brown rot fungus</name>
    <name type="synonym">Ciboria fructicola</name>
    <dbReference type="NCBI Taxonomy" id="38448"/>
    <lineage>
        <taxon>Eukaryota</taxon>
        <taxon>Fungi</taxon>
        <taxon>Dikarya</taxon>
        <taxon>Ascomycota</taxon>
        <taxon>Pezizomycotina</taxon>
        <taxon>Leotiomycetes</taxon>
        <taxon>Helotiales</taxon>
        <taxon>Sclerotiniaceae</taxon>
        <taxon>Monilinia</taxon>
    </lineage>
</organism>
<dbReference type="PANTHER" id="PTHR43328">
    <property type="entry name" value="ACETYLTRANSFERASE-RELATED"/>
    <property type="match status" value="1"/>
</dbReference>
<comment type="caution">
    <text evidence="3">The sequence shown here is derived from an EMBL/GenBank/DDBJ whole genome shotgun (WGS) entry which is preliminary data.</text>
</comment>
<protein>
    <recommendedName>
        <fullName evidence="2">N-acetyltransferase domain-containing protein</fullName>
    </recommendedName>
</protein>
<dbReference type="InterPro" id="IPR000182">
    <property type="entry name" value="GNAT_dom"/>
</dbReference>
<dbReference type="InterPro" id="IPR016181">
    <property type="entry name" value="Acyl_CoA_acyltransferase"/>
</dbReference>
<dbReference type="GO" id="GO:0016747">
    <property type="term" value="F:acyltransferase activity, transferring groups other than amino-acyl groups"/>
    <property type="evidence" value="ECO:0007669"/>
    <property type="project" value="InterPro"/>
</dbReference>
<gene>
    <name evidence="3" type="ORF">EYC84_004073</name>
</gene>
<feature type="compositionally biased region" description="Gly residues" evidence="1">
    <location>
        <begin position="221"/>
        <end position="235"/>
    </location>
</feature>
<dbReference type="Gene3D" id="3.40.630.30">
    <property type="match status" value="1"/>
</dbReference>
<name>A0A5M9JZ61_MONFR</name>
<feature type="region of interest" description="Disordered" evidence="1">
    <location>
        <begin position="219"/>
        <end position="243"/>
    </location>
</feature>
<evidence type="ECO:0000256" key="1">
    <source>
        <dbReference type="SAM" id="MobiDB-lite"/>
    </source>
</evidence>